<proteinExistence type="predicted"/>
<accession>A0A7S7SL50</accession>
<dbReference type="RefSeq" id="WP_194450681.1">
    <property type="nucleotide sequence ID" value="NZ_CP063849.1"/>
</dbReference>
<keyword evidence="1" id="KW-0732">Signal</keyword>
<sequence length="426" mass="45907">MLRIGSRFTGFAAITTLVAGLASAGHVPTGKPEDVGMSTERLQRIHEAIQRHVDAGAISGAVTMVARRGKVVHFQAHGLMDLDSKKPMSTDAIFRIASMTKPITGVAVMMMVEEGKLRLNDPVSRFIPEFKDMKVALPTDSITPRPVGARAADPGFYLVPAYREITVRDLLTHTSGLVSGGLGAKEAPKINPRQPSDTLATYVPRLAAVPLDFQPGTQWAYSGGAGPEVLGRIVEIVSGMPYDQFLRTRIFEPLGMKDTFFYPPDDRRPRMVTLYSKSPQGLKKADNQDGFSTKTFFGAGGSLMSTAEDYLQFAQMLCNGGKLNGHVLLSPRTVQLMASNHVGGMFNGKLGRPAAGMGYGLLVGVVEDSVAAGLRVSTGSFGWDGAYGTQAWIDPAEKMVTIVMIQTQVTPVQRDFENAVMQAILE</sequence>
<evidence type="ECO:0000259" key="2">
    <source>
        <dbReference type="Pfam" id="PF00144"/>
    </source>
</evidence>
<evidence type="ECO:0000313" key="4">
    <source>
        <dbReference type="Proteomes" id="UP000593892"/>
    </source>
</evidence>
<feature type="signal peptide" evidence="1">
    <location>
        <begin position="1"/>
        <end position="24"/>
    </location>
</feature>
<dbReference type="SUPFAM" id="SSF56601">
    <property type="entry name" value="beta-lactamase/transpeptidase-like"/>
    <property type="match status" value="1"/>
</dbReference>
<evidence type="ECO:0000256" key="1">
    <source>
        <dbReference type="SAM" id="SignalP"/>
    </source>
</evidence>
<feature type="chain" id="PRO_5032354974" evidence="1">
    <location>
        <begin position="25"/>
        <end position="426"/>
    </location>
</feature>
<reference evidence="3 4" key="1">
    <citation type="submission" date="2020-10" db="EMBL/GenBank/DDBJ databases">
        <title>Complete genome sequence of Paludibaculum fermentans P105T, a facultatively anaerobic acidobacterium capable of dissimilatory Fe(III) reduction.</title>
        <authorList>
            <person name="Dedysh S.N."/>
            <person name="Beletsky A.V."/>
            <person name="Kulichevskaya I.S."/>
            <person name="Mardanov A.V."/>
            <person name="Ravin N.V."/>
        </authorList>
    </citation>
    <scope>NUCLEOTIDE SEQUENCE [LARGE SCALE GENOMIC DNA]</scope>
    <source>
        <strain evidence="3 4">P105</strain>
    </source>
</reference>
<dbReference type="InterPro" id="IPR001466">
    <property type="entry name" value="Beta-lactam-related"/>
</dbReference>
<gene>
    <name evidence="3" type="ORF">IRI77_03410</name>
</gene>
<protein>
    <submittedName>
        <fullName evidence="3">Beta-lactamase family protein</fullName>
    </submittedName>
</protein>
<dbReference type="PANTHER" id="PTHR43283">
    <property type="entry name" value="BETA-LACTAMASE-RELATED"/>
    <property type="match status" value="1"/>
</dbReference>
<dbReference type="Pfam" id="PF00144">
    <property type="entry name" value="Beta-lactamase"/>
    <property type="match status" value="1"/>
</dbReference>
<dbReference type="InterPro" id="IPR050789">
    <property type="entry name" value="Diverse_Enzym_Activities"/>
</dbReference>
<name>A0A7S7SL50_PALFE</name>
<feature type="domain" description="Beta-lactamase-related" evidence="2">
    <location>
        <begin position="47"/>
        <end position="421"/>
    </location>
</feature>
<keyword evidence="4" id="KW-1185">Reference proteome</keyword>
<dbReference type="PANTHER" id="PTHR43283:SF3">
    <property type="entry name" value="BETA-LACTAMASE FAMILY PROTEIN (AFU_ORTHOLOGUE AFUA_5G07500)"/>
    <property type="match status" value="1"/>
</dbReference>
<dbReference type="KEGG" id="pfer:IRI77_03410"/>
<dbReference type="Gene3D" id="3.40.710.10">
    <property type="entry name" value="DD-peptidase/beta-lactamase superfamily"/>
    <property type="match status" value="1"/>
</dbReference>
<dbReference type="EMBL" id="CP063849">
    <property type="protein sequence ID" value="QOY89019.1"/>
    <property type="molecule type" value="Genomic_DNA"/>
</dbReference>
<organism evidence="3 4">
    <name type="scientific">Paludibaculum fermentans</name>
    <dbReference type="NCBI Taxonomy" id="1473598"/>
    <lineage>
        <taxon>Bacteria</taxon>
        <taxon>Pseudomonadati</taxon>
        <taxon>Acidobacteriota</taxon>
        <taxon>Terriglobia</taxon>
        <taxon>Bryobacterales</taxon>
        <taxon>Bryobacteraceae</taxon>
        <taxon>Paludibaculum</taxon>
    </lineage>
</organism>
<dbReference type="AlphaFoldDB" id="A0A7S7SL50"/>
<evidence type="ECO:0000313" key="3">
    <source>
        <dbReference type="EMBL" id="QOY89019.1"/>
    </source>
</evidence>
<dbReference type="Proteomes" id="UP000593892">
    <property type="component" value="Chromosome"/>
</dbReference>
<dbReference type="InterPro" id="IPR012338">
    <property type="entry name" value="Beta-lactam/transpept-like"/>
</dbReference>